<reference evidence="2 3" key="1">
    <citation type="submission" date="2019-03" db="EMBL/GenBank/DDBJ databases">
        <title>Genomic Encyclopedia of Type Strains, Phase III (KMG-III): the genomes of soil and plant-associated and newly described type strains.</title>
        <authorList>
            <person name="Whitman W."/>
        </authorList>
    </citation>
    <scope>NUCLEOTIDE SEQUENCE [LARGE SCALE GENOMIC DNA]</scope>
    <source>
        <strain evidence="2 3">VKMAc-2574</strain>
    </source>
</reference>
<dbReference type="EMBL" id="SODU01000004">
    <property type="protein sequence ID" value="TDW84160.1"/>
    <property type="molecule type" value="Genomic_DNA"/>
</dbReference>
<evidence type="ECO:0000313" key="3">
    <source>
        <dbReference type="Proteomes" id="UP000295060"/>
    </source>
</evidence>
<evidence type="ECO:0000259" key="1">
    <source>
        <dbReference type="Pfam" id="PF00582"/>
    </source>
</evidence>
<dbReference type="SUPFAM" id="SSF52402">
    <property type="entry name" value="Adenine nucleotide alpha hydrolases-like"/>
    <property type="match status" value="1"/>
</dbReference>
<dbReference type="Pfam" id="PF00582">
    <property type="entry name" value="Usp"/>
    <property type="match status" value="1"/>
</dbReference>
<dbReference type="RefSeq" id="WP_134132270.1">
    <property type="nucleotide sequence ID" value="NZ_SODU01000004.1"/>
</dbReference>
<protein>
    <submittedName>
        <fullName evidence="2">Universal stress protein family protein</fullName>
    </submittedName>
</protein>
<sequence length="249" mass="26561">MKQYYGPVVVLLENDGQDTLEWAAAEAAARGAELRIVYAFRWPHLLDPLGELTVEERDLEAADAVVDEAIEHVQTIFPSLRISSTVFPGRPLTALLNEARESTGALVVISRGRRFERALSRRLARRTTASLAVVGLTSDHTVGPSTGRVVVAVGGHDRPDALGFAFGAARRRGTGLTILQTTPADVTAWQTAYPEVDVRRSPVTGTVESAVLAESTAAALTVLTADRTWLQQTGSATVARLAGGPVVLV</sequence>
<organism evidence="2 3">
    <name type="scientific">Kribbella pratensis</name>
    <dbReference type="NCBI Taxonomy" id="2512112"/>
    <lineage>
        <taxon>Bacteria</taxon>
        <taxon>Bacillati</taxon>
        <taxon>Actinomycetota</taxon>
        <taxon>Actinomycetes</taxon>
        <taxon>Propionibacteriales</taxon>
        <taxon>Kribbellaceae</taxon>
        <taxon>Kribbella</taxon>
    </lineage>
</organism>
<feature type="domain" description="UspA" evidence="1">
    <location>
        <begin position="13"/>
        <end position="128"/>
    </location>
</feature>
<proteinExistence type="predicted"/>
<comment type="caution">
    <text evidence="2">The sequence shown here is derived from an EMBL/GenBank/DDBJ whole genome shotgun (WGS) entry which is preliminary data.</text>
</comment>
<dbReference type="Proteomes" id="UP000295060">
    <property type="component" value="Unassembled WGS sequence"/>
</dbReference>
<dbReference type="Gene3D" id="3.40.50.12370">
    <property type="match status" value="1"/>
</dbReference>
<gene>
    <name evidence="2" type="ORF">EV137_6964</name>
</gene>
<evidence type="ECO:0000313" key="2">
    <source>
        <dbReference type="EMBL" id="TDW84160.1"/>
    </source>
</evidence>
<dbReference type="InterPro" id="IPR006016">
    <property type="entry name" value="UspA"/>
</dbReference>
<keyword evidence="3" id="KW-1185">Reference proteome</keyword>
<accession>A0ABY2F788</accession>
<name>A0ABY2F788_9ACTN</name>